<name>G5HES7_9FIRM</name>
<proteinExistence type="predicted"/>
<organism evidence="1 2">
    <name type="scientific">[Clostridium] citroniae WAL-17108</name>
    <dbReference type="NCBI Taxonomy" id="742733"/>
    <lineage>
        <taxon>Bacteria</taxon>
        <taxon>Bacillati</taxon>
        <taxon>Bacillota</taxon>
        <taxon>Clostridia</taxon>
        <taxon>Lachnospirales</taxon>
        <taxon>Lachnospiraceae</taxon>
        <taxon>Enterocloster</taxon>
    </lineage>
</organism>
<dbReference type="AlphaFoldDB" id="G5HES7"/>
<sequence length="404" mass="46424">MPSLSKLKEIYRNQDGSAVSLGEIRSEASDLIMESTWDGDPQSRIAYIYDYFHDNESSMAYKLNSPKDSLKIPVHIKFIVHSYNADGKDQVSYHIQFKPSYSCSLDYYEQSYEKKYGAQFPIGLYIDIPDRKGSYRRWLIAEDGSRYDLSFDKYCVYPTNYLLHWIDESGSSRLLRHMWAVERMRNSYNAGVYTDRVFTRVENQTVLWLPMNSISEKLTYDKRLIVSAPIDCPLTWAVSKVENTLPYGINRLVLYQDTFNRDIDYVNLDTGEMYADYYLSPISPTLPSDSSVSGIHGNMIVSTKNIRVGGGHKKVQVQWMNPNGSENKSITTMINDWNFSIDNNDVSNLVDMIPVYDSDNNILPNVIKIQFLGDFNYLTKILMVEAHNPAGDEKAYIGLEILSL</sequence>
<protein>
    <submittedName>
        <fullName evidence="1">Uncharacterized protein</fullName>
    </submittedName>
</protein>
<reference evidence="1 2" key="1">
    <citation type="submission" date="2011-08" db="EMBL/GenBank/DDBJ databases">
        <title>The Genome Sequence of Clostridium citroniae WAL-17108.</title>
        <authorList>
            <consortium name="The Broad Institute Genome Sequencing Platform"/>
            <person name="Earl A."/>
            <person name="Ward D."/>
            <person name="Feldgarden M."/>
            <person name="Gevers D."/>
            <person name="Finegold S.M."/>
            <person name="Summanen P.H."/>
            <person name="Molitoris D.R."/>
            <person name="Vaisanen M.L."/>
            <person name="Daigneault M."/>
            <person name="Allen-Vercoe E."/>
            <person name="Young S.K."/>
            <person name="Zeng Q."/>
            <person name="Gargeya S."/>
            <person name="Fitzgerald M."/>
            <person name="Haas B."/>
            <person name="Abouelleil A."/>
            <person name="Alvarado L."/>
            <person name="Arachchi H.M."/>
            <person name="Berlin A."/>
            <person name="Brown A."/>
            <person name="Chapman S.B."/>
            <person name="Chen Z."/>
            <person name="Dunbar C."/>
            <person name="Freedman E."/>
            <person name="Gearin G."/>
            <person name="Gellesch M."/>
            <person name="Goldberg J."/>
            <person name="Griggs A."/>
            <person name="Gujja S."/>
            <person name="Heiman D."/>
            <person name="Howarth C."/>
            <person name="Larson L."/>
            <person name="Lui A."/>
            <person name="MacDonald P.J.P."/>
            <person name="Montmayeur A."/>
            <person name="Murphy C."/>
            <person name="Neiman D."/>
            <person name="Pearson M."/>
            <person name="Priest M."/>
            <person name="Roberts A."/>
            <person name="Saif S."/>
            <person name="Shea T."/>
            <person name="Shenoy N."/>
            <person name="Sisk P."/>
            <person name="Stolte C."/>
            <person name="Sykes S."/>
            <person name="Wortman J."/>
            <person name="Nusbaum C."/>
            <person name="Birren B."/>
        </authorList>
    </citation>
    <scope>NUCLEOTIDE SEQUENCE [LARGE SCALE GENOMIC DNA]</scope>
    <source>
        <strain evidence="1 2">WAL-17108</strain>
    </source>
</reference>
<gene>
    <name evidence="1" type="ORF">HMPREF9469_00950</name>
</gene>
<dbReference type="RefSeq" id="WP_007859692.1">
    <property type="nucleotide sequence ID" value="NZ_JH376420.1"/>
</dbReference>
<accession>G5HES7</accession>
<dbReference type="PATRIC" id="fig|742733.3.peg.962"/>
<dbReference type="EMBL" id="ADLJ01000007">
    <property type="protein sequence ID" value="EHF00036.1"/>
    <property type="molecule type" value="Genomic_DNA"/>
</dbReference>
<dbReference type="Proteomes" id="UP000003763">
    <property type="component" value="Unassembled WGS sequence"/>
</dbReference>
<evidence type="ECO:0000313" key="2">
    <source>
        <dbReference type="Proteomes" id="UP000003763"/>
    </source>
</evidence>
<dbReference type="HOGENOM" id="CLU_680959_0_0_9"/>
<evidence type="ECO:0000313" key="1">
    <source>
        <dbReference type="EMBL" id="EHF00036.1"/>
    </source>
</evidence>
<comment type="caution">
    <text evidence="1">The sequence shown here is derived from an EMBL/GenBank/DDBJ whole genome shotgun (WGS) entry which is preliminary data.</text>
</comment>